<accession>E2Q8S2</accession>
<evidence type="ECO:0000313" key="2">
    <source>
        <dbReference type="EMBL" id="EFG07560.1"/>
    </source>
</evidence>
<sequence>MSTTQPPDRLALITHVNGRLDHQDEINDLRSRWVMGGGASGYSSEWLATFTTNTPVHLISATTARLADPAPVARYKDHLPERNRAASRITPVKPPVPSPLDIARAQAARSRSTTARAVIPTPVTVWRTTTPAPAAASARRR</sequence>
<keyword evidence="3" id="KW-1185">Reference proteome</keyword>
<evidence type="ECO:0000313" key="3">
    <source>
        <dbReference type="Proteomes" id="UP000002357"/>
    </source>
</evidence>
<name>E2Q8S2_STRCL</name>
<proteinExistence type="predicted"/>
<dbReference type="GeneID" id="93734644"/>
<dbReference type="Pfam" id="PF03771">
    <property type="entry name" value="SPDY"/>
    <property type="match status" value="1"/>
</dbReference>
<dbReference type="AlphaFoldDB" id="E2Q8S2"/>
<reference evidence="2 3" key="1">
    <citation type="journal article" date="2010" name="Genome Biol. Evol.">
        <title>The sequence of a 1.8-mb bacterial linear plasmid reveals a rich evolutionary reservoir of secondary metabolic pathways.</title>
        <authorList>
            <person name="Medema M.H."/>
            <person name="Trefzer A."/>
            <person name="Kovalchuk A."/>
            <person name="van den Berg M."/>
            <person name="Mueller U."/>
            <person name="Heijne W."/>
            <person name="Wu L."/>
            <person name="Alam M.T."/>
            <person name="Ronning C.M."/>
            <person name="Nierman W.C."/>
            <person name="Bovenberg R.A.L."/>
            <person name="Breitling R."/>
            <person name="Takano E."/>
        </authorList>
    </citation>
    <scope>NUCLEOTIDE SEQUENCE [LARGE SCALE GENOMIC DNA]</scope>
    <source>
        <strain evidence="3">ATCC 27064 / DSM 738 / JCM 4710 / NBRC 13307 / NCIMB 12785 / NRRL 3585 / VKM Ac-602</strain>
    </source>
</reference>
<protein>
    <recommendedName>
        <fullName evidence="1">DUF317 domain-containing protein</fullName>
    </recommendedName>
</protein>
<dbReference type="InterPro" id="IPR005523">
    <property type="entry name" value="DUF317_SPDY"/>
</dbReference>
<organism evidence="2 3">
    <name type="scientific">Streptomyces clavuligerus</name>
    <dbReference type="NCBI Taxonomy" id="1901"/>
    <lineage>
        <taxon>Bacteria</taxon>
        <taxon>Bacillati</taxon>
        <taxon>Actinomycetota</taxon>
        <taxon>Actinomycetes</taxon>
        <taxon>Kitasatosporales</taxon>
        <taxon>Streptomycetaceae</taxon>
        <taxon>Streptomyces</taxon>
    </lineage>
</organism>
<dbReference type="eggNOG" id="ENOG50325A7">
    <property type="taxonomic scope" value="Bacteria"/>
</dbReference>
<dbReference type="EMBL" id="CM000913">
    <property type="protein sequence ID" value="EFG07560.1"/>
    <property type="molecule type" value="Genomic_DNA"/>
</dbReference>
<gene>
    <name evidence="2" type="ORF">SCLAV_2487</name>
</gene>
<dbReference type="RefSeq" id="WP_003960878.1">
    <property type="nucleotide sequence ID" value="NZ_CM000913.1"/>
</dbReference>
<evidence type="ECO:0000259" key="1">
    <source>
        <dbReference type="Pfam" id="PF03771"/>
    </source>
</evidence>
<dbReference type="Proteomes" id="UP000002357">
    <property type="component" value="Chromosome"/>
</dbReference>
<feature type="domain" description="DUF317" evidence="1">
    <location>
        <begin position="7"/>
        <end position="72"/>
    </location>
</feature>